<feature type="region of interest" description="Disordered" evidence="1">
    <location>
        <begin position="96"/>
        <end position="125"/>
    </location>
</feature>
<accession>A0A813DXT8</accession>
<feature type="region of interest" description="Disordered" evidence="1">
    <location>
        <begin position="142"/>
        <end position="161"/>
    </location>
</feature>
<dbReference type="OrthoDB" id="436627at2759"/>
<keyword evidence="2" id="KW-1133">Transmembrane helix</keyword>
<protein>
    <submittedName>
        <fullName evidence="3">Uncharacterized protein</fullName>
    </submittedName>
</protein>
<organism evidence="3 4">
    <name type="scientific">Polarella glacialis</name>
    <name type="common">Dinoflagellate</name>
    <dbReference type="NCBI Taxonomy" id="89957"/>
    <lineage>
        <taxon>Eukaryota</taxon>
        <taxon>Sar</taxon>
        <taxon>Alveolata</taxon>
        <taxon>Dinophyceae</taxon>
        <taxon>Suessiales</taxon>
        <taxon>Suessiaceae</taxon>
        <taxon>Polarella</taxon>
    </lineage>
</organism>
<comment type="caution">
    <text evidence="3">The sequence shown here is derived from an EMBL/GenBank/DDBJ whole genome shotgun (WGS) entry which is preliminary data.</text>
</comment>
<reference evidence="3" key="1">
    <citation type="submission" date="2021-02" db="EMBL/GenBank/DDBJ databases">
        <authorList>
            <person name="Dougan E. K."/>
            <person name="Rhodes N."/>
            <person name="Thang M."/>
            <person name="Chan C."/>
        </authorList>
    </citation>
    <scope>NUCLEOTIDE SEQUENCE</scope>
</reference>
<evidence type="ECO:0000256" key="1">
    <source>
        <dbReference type="SAM" id="MobiDB-lite"/>
    </source>
</evidence>
<dbReference type="EMBL" id="CAJNNV010005927">
    <property type="protein sequence ID" value="CAE8592851.1"/>
    <property type="molecule type" value="Genomic_DNA"/>
</dbReference>
<keyword evidence="4" id="KW-1185">Reference proteome</keyword>
<dbReference type="Proteomes" id="UP000654075">
    <property type="component" value="Unassembled WGS sequence"/>
</dbReference>
<dbReference type="PANTHER" id="PTHR16148">
    <property type="entry name" value="NF-KAPPA-B-REPRESSING FACTOR-RELATED"/>
    <property type="match status" value="1"/>
</dbReference>
<evidence type="ECO:0000313" key="4">
    <source>
        <dbReference type="Proteomes" id="UP000654075"/>
    </source>
</evidence>
<evidence type="ECO:0000256" key="2">
    <source>
        <dbReference type="SAM" id="Phobius"/>
    </source>
</evidence>
<feature type="non-terminal residue" evidence="3">
    <location>
        <position position="1"/>
    </location>
</feature>
<keyword evidence="2" id="KW-0472">Membrane</keyword>
<feature type="region of interest" description="Disordered" evidence="1">
    <location>
        <begin position="326"/>
        <end position="347"/>
    </location>
</feature>
<feature type="compositionally biased region" description="Basic and acidic residues" evidence="1">
    <location>
        <begin position="495"/>
        <end position="509"/>
    </location>
</feature>
<proteinExistence type="predicted"/>
<keyword evidence="2" id="KW-0812">Transmembrane</keyword>
<feature type="transmembrane region" description="Helical" evidence="2">
    <location>
        <begin position="519"/>
        <end position="540"/>
    </location>
</feature>
<dbReference type="AlphaFoldDB" id="A0A813DXT8"/>
<dbReference type="PANTHER" id="PTHR16148:SF14">
    <property type="entry name" value="MYND-TYPE DOMAIN-CONTAINING PROTEIN"/>
    <property type="match status" value="1"/>
</dbReference>
<feature type="region of interest" description="Disordered" evidence="1">
    <location>
        <begin position="492"/>
        <end position="513"/>
    </location>
</feature>
<sequence length="543" mass="59429">ADSSLSDAASSEKPWRSLAKLEHVGRTRHNFEDAPGDSYRLPFLPPVVRNGTDQDAITVVVAAAAKAAAGPAAASAAKEAAREITAEVLRSLGIINNSNNNNDNNDNNNNDNDNNNNKNNNNNNDNVKERVFAAIRARQQEAENSSVGAHAEPGGRGEPSPQDYGYLTAILRLPSALLQELARFSLFVLEPLQRALGGGRATRTADPIGISIGSVLAVYGIYSVLRGRREANRIISLFEANTQIKELSEKAARGEPLPSIVVIRGHIASDGGDIGSVSTRIEGLRDRVGEIEQPKNAWIEIARQAKRDPQLRGIADAVVERTGVDADDIPDVPEPGDPSAARHVDVSRGDGPHVLTEILVARICAKHQRRNEDRKTKRVTIKRPCRNESYNCFHGRRVSEGLHIIGLDGSRADLELPPADAVGLAGISEPPPLFLPVSDIWTEFTHYLRKDRVPAKRLFEYTWIKVEITVTYNKLFAVVFHLLLSVGWVGQNPEGRPDRSRRQAPEARRPASHAPVRPVHAPLALFTVEACFLYLLVLLIRES</sequence>
<gene>
    <name evidence="3" type="ORF">PGLA1383_LOCUS11471</name>
</gene>
<evidence type="ECO:0000313" key="3">
    <source>
        <dbReference type="EMBL" id="CAE8592851.1"/>
    </source>
</evidence>
<name>A0A813DXT8_POLGL</name>